<gene>
    <name evidence="2" type="ORF">ASKIR_0009</name>
    <name evidence="3" type="ORF">CP959_03660</name>
</gene>
<feature type="domain" description="Methyltransferase" evidence="1">
    <location>
        <begin position="64"/>
        <end position="161"/>
    </location>
</feature>
<dbReference type="EMBL" id="CP032099">
    <property type="protein sequence ID" value="AXX83853.1"/>
    <property type="molecule type" value="Genomic_DNA"/>
</dbReference>
<dbReference type="InterPro" id="IPR025714">
    <property type="entry name" value="Methyltranfer_dom"/>
</dbReference>
<keyword evidence="2" id="KW-0808">Transferase</keyword>
<evidence type="ECO:0000313" key="5">
    <source>
        <dbReference type="Proteomes" id="UP000290580"/>
    </source>
</evidence>
<evidence type="ECO:0000259" key="1">
    <source>
        <dbReference type="Pfam" id="PF13847"/>
    </source>
</evidence>
<dbReference type="EMBL" id="NXIC01000001">
    <property type="protein sequence ID" value="RXI27199.1"/>
    <property type="molecule type" value="Genomic_DNA"/>
</dbReference>
<dbReference type="GO" id="GO:0032259">
    <property type="term" value="P:methylation"/>
    <property type="evidence" value="ECO:0007669"/>
    <property type="project" value="UniProtKB-KW"/>
</dbReference>
<dbReference type="CDD" id="cd02440">
    <property type="entry name" value="AdoMet_MTases"/>
    <property type="match status" value="1"/>
</dbReference>
<dbReference type="GeneID" id="61749765"/>
<evidence type="ECO:0000313" key="4">
    <source>
        <dbReference type="Proteomes" id="UP000262029"/>
    </source>
</evidence>
<dbReference type="Proteomes" id="UP000262029">
    <property type="component" value="Chromosome"/>
</dbReference>
<name>A0AAD0SKD7_9BACT</name>
<dbReference type="GO" id="GO:0008168">
    <property type="term" value="F:methyltransferase activity"/>
    <property type="evidence" value="ECO:0007669"/>
    <property type="project" value="UniProtKB-KW"/>
</dbReference>
<reference evidence="2 4" key="2">
    <citation type="submission" date="2018-08" db="EMBL/GenBank/DDBJ databases">
        <title>Complete genome of the Arcobacter skirrowii type strain LMG 6621.</title>
        <authorList>
            <person name="Miller W.G."/>
            <person name="Yee E."/>
            <person name="Bono J.L."/>
        </authorList>
    </citation>
    <scope>NUCLEOTIDE SEQUENCE [LARGE SCALE GENOMIC DNA]</scope>
    <source>
        <strain evidence="2 4">CCUG 10374</strain>
    </source>
</reference>
<reference evidence="3 5" key="1">
    <citation type="submission" date="2017-09" db="EMBL/GenBank/DDBJ databases">
        <title>Genomics of the genus Arcobacter.</title>
        <authorList>
            <person name="Perez-Cataluna A."/>
            <person name="Figueras M.J."/>
            <person name="Salas-Masso N."/>
        </authorList>
    </citation>
    <scope>NUCLEOTIDE SEQUENCE [LARGE SCALE GENOMIC DNA]</scope>
    <source>
        <strain evidence="3 5">LMG 6621</strain>
    </source>
</reference>
<keyword evidence="5" id="KW-1185">Reference proteome</keyword>
<accession>A0AAD0SKD7</accession>
<protein>
    <submittedName>
        <fullName evidence="2">SAM-dependent methyltransferase</fullName>
    </submittedName>
</protein>
<keyword evidence="2" id="KW-0489">Methyltransferase</keyword>
<dbReference type="Proteomes" id="UP000290580">
    <property type="component" value="Unassembled WGS sequence"/>
</dbReference>
<evidence type="ECO:0000313" key="3">
    <source>
        <dbReference type="EMBL" id="RXI27199.1"/>
    </source>
</evidence>
<dbReference type="AlphaFoldDB" id="A0AAD0SKD7"/>
<dbReference type="Pfam" id="PF13847">
    <property type="entry name" value="Methyltransf_31"/>
    <property type="match status" value="1"/>
</dbReference>
<evidence type="ECO:0000313" key="2">
    <source>
        <dbReference type="EMBL" id="AXX83853.1"/>
    </source>
</evidence>
<proteinExistence type="predicted"/>
<dbReference type="SUPFAM" id="SSF53335">
    <property type="entry name" value="S-adenosyl-L-methionine-dependent methyltransferases"/>
    <property type="match status" value="1"/>
</dbReference>
<sequence length="270" mass="31297">MSLVKTNLDKLNFSKLYKIQMNNSTFKSKSSSDWDKKALHFSQNVLNSPYTKEFTKRVDISDCKTLLDVGSGPATISLALAKKLKTVYALDYSKEMLNYAQQNAKNKEIDNLVSIHKSWYDSWEDVPNADIVVASRSMEVKDIKKALKKLDEKANKRVYITTKVGGSFIDKEILAQIKRDIIPRPDYIYLVNTLHSMGIYAKVDFIETKSSKFDTADEDEFIQSLKWSLGEISKKEERILREYFNTTYKNKKDKESLTWAFISWQKSYKI</sequence>
<organism evidence="2 4">
    <name type="scientific">Aliarcobacter skirrowii CCUG 10374</name>
    <dbReference type="NCBI Taxonomy" id="1032239"/>
    <lineage>
        <taxon>Bacteria</taxon>
        <taxon>Pseudomonadati</taxon>
        <taxon>Campylobacterota</taxon>
        <taxon>Epsilonproteobacteria</taxon>
        <taxon>Campylobacterales</taxon>
        <taxon>Arcobacteraceae</taxon>
        <taxon>Aliarcobacter</taxon>
    </lineage>
</organism>
<dbReference type="Gene3D" id="3.40.50.150">
    <property type="entry name" value="Vaccinia Virus protein VP39"/>
    <property type="match status" value="1"/>
</dbReference>
<dbReference type="RefSeq" id="WP_066352164.1">
    <property type="nucleotide sequence ID" value="NZ_CP032099.1"/>
</dbReference>
<dbReference type="InterPro" id="IPR029063">
    <property type="entry name" value="SAM-dependent_MTases_sf"/>
</dbReference>